<dbReference type="CDD" id="cd13589">
    <property type="entry name" value="PBP2_polyamine_RpCGA009"/>
    <property type="match status" value="1"/>
</dbReference>
<evidence type="ECO:0000256" key="2">
    <source>
        <dbReference type="ARBA" id="ARBA00008520"/>
    </source>
</evidence>
<organism evidence="6 7">
    <name type="scientific">Shinella sumterensis</name>
    <dbReference type="NCBI Taxonomy" id="1967501"/>
    <lineage>
        <taxon>Bacteria</taxon>
        <taxon>Pseudomonadati</taxon>
        <taxon>Pseudomonadota</taxon>
        <taxon>Alphaproteobacteria</taxon>
        <taxon>Hyphomicrobiales</taxon>
        <taxon>Rhizobiaceae</taxon>
        <taxon>Shinella</taxon>
    </lineage>
</organism>
<keyword evidence="6" id="KW-0614">Plasmid</keyword>
<dbReference type="InterPro" id="IPR006311">
    <property type="entry name" value="TAT_signal"/>
</dbReference>
<evidence type="ECO:0000313" key="6">
    <source>
        <dbReference type="EMBL" id="WLS01064.1"/>
    </source>
</evidence>
<dbReference type="Pfam" id="PF13416">
    <property type="entry name" value="SBP_bac_8"/>
    <property type="match status" value="1"/>
</dbReference>
<name>A0AA50CS60_9HYPH</name>
<dbReference type="GO" id="GO:0030976">
    <property type="term" value="F:thiamine pyrophosphate binding"/>
    <property type="evidence" value="ECO:0007669"/>
    <property type="project" value="TreeGrafter"/>
</dbReference>
<keyword evidence="3" id="KW-0813">Transport</keyword>
<reference evidence="6 7" key="1">
    <citation type="submission" date="2023-08" db="EMBL/GenBank/DDBJ databases">
        <title>Pathogen: clinical or host-associated sample.</title>
        <authorList>
            <person name="Hergert J."/>
            <person name="Casey R."/>
            <person name="Wagner J."/>
            <person name="Young E.L."/>
            <person name="Oakeson K.F."/>
        </authorList>
    </citation>
    <scope>NUCLEOTIDE SEQUENCE [LARGE SCALE GENOMIC DNA]</scope>
    <source>
        <strain evidence="6 7">1760953</strain>
        <plasmid evidence="6 7">unnamed4</plasmid>
    </source>
</reference>
<comment type="similarity">
    <text evidence="2">Belongs to the bacterial solute-binding protein 1 family.</text>
</comment>
<dbReference type="GO" id="GO:0015888">
    <property type="term" value="P:thiamine transport"/>
    <property type="evidence" value="ECO:0007669"/>
    <property type="project" value="TreeGrafter"/>
</dbReference>
<dbReference type="RefSeq" id="WP_306041306.1">
    <property type="nucleotide sequence ID" value="NZ_CP132306.1"/>
</dbReference>
<comment type="subcellular location">
    <subcellularLocation>
        <location evidence="1">Periplasm</location>
    </subcellularLocation>
</comment>
<keyword evidence="7" id="KW-1185">Reference proteome</keyword>
<evidence type="ECO:0000313" key="7">
    <source>
        <dbReference type="Proteomes" id="UP001234585"/>
    </source>
</evidence>
<evidence type="ECO:0000256" key="4">
    <source>
        <dbReference type="ARBA" id="ARBA00022729"/>
    </source>
</evidence>
<dbReference type="SUPFAM" id="SSF53850">
    <property type="entry name" value="Periplasmic binding protein-like II"/>
    <property type="match status" value="1"/>
</dbReference>
<keyword evidence="5" id="KW-0574">Periplasm</keyword>
<dbReference type="PROSITE" id="PS51318">
    <property type="entry name" value="TAT"/>
    <property type="match status" value="1"/>
</dbReference>
<dbReference type="Proteomes" id="UP001234585">
    <property type="component" value="Plasmid unnamed4"/>
</dbReference>
<evidence type="ECO:0000256" key="5">
    <source>
        <dbReference type="ARBA" id="ARBA00022764"/>
    </source>
</evidence>
<evidence type="ECO:0000256" key="3">
    <source>
        <dbReference type="ARBA" id="ARBA00022448"/>
    </source>
</evidence>
<dbReference type="GO" id="GO:0030288">
    <property type="term" value="C:outer membrane-bounded periplasmic space"/>
    <property type="evidence" value="ECO:0007669"/>
    <property type="project" value="TreeGrafter"/>
</dbReference>
<dbReference type="PANTHER" id="PTHR30006:SF3">
    <property type="entry name" value="THIAMINE-BINDING PERIPLASMIC PROTEIN"/>
    <property type="match status" value="1"/>
</dbReference>
<sequence>MSDHFKMDGLEILAMRAAKGEIRRRDFVKGAALLMATPLALRATTAFAADNLVVANWGGDALTAYKDAFADVFNKTAGMGLTIDGSGPTEGAIKAQIASGKVIWDVIDTDPNIGIDFGRKGNLEAIDYSVVDRSKVHSHTAHEFAVGNFFYSFVLAYDSEKYAERPPVTPADFWNVSEFPGKRTMYKWMNGMVEAALLADGVPKDKLYPLDIDRALSKIEELKPHIISFWGSGADSQQALLEGEASMGYVWSTRAGLMERDTDGKIKSSFDSGFLAYDAWMVLKQNPAGKQAAMQFIAAAQDPEAQAILFKLLGNGPINPEAEKFIPADQQKFNPGSAENVAKQVLLDAEWYTDNYSASLEKFLAMVSG</sequence>
<dbReference type="GO" id="GO:0030975">
    <property type="term" value="F:thiamine binding"/>
    <property type="evidence" value="ECO:0007669"/>
    <property type="project" value="TreeGrafter"/>
</dbReference>
<dbReference type="Gene3D" id="3.40.190.10">
    <property type="entry name" value="Periplasmic binding protein-like II"/>
    <property type="match status" value="2"/>
</dbReference>
<dbReference type="EMBL" id="CP132306">
    <property type="protein sequence ID" value="WLS01064.1"/>
    <property type="molecule type" value="Genomic_DNA"/>
</dbReference>
<dbReference type="InterPro" id="IPR006059">
    <property type="entry name" value="SBP"/>
</dbReference>
<accession>A0AA50CS60</accession>
<keyword evidence="4" id="KW-0732">Signal</keyword>
<protein>
    <submittedName>
        <fullName evidence="6">ABC transporter substrate-binding protein</fullName>
    </submittedName>
</protein>
<gene>
    <name evidence="6" type="ORF">Q9313_26440</name>
</gene>
<proteinExistence type="inferred from homology"/>
<evidence type="ECO:0000256" key="1">
    <source>
        <dbReference type="ARBA" id="ARBA00004418"/>
    </source>
</evidence>
<dbReference type="PANTHER" id="PTHR30006">
    <property type="entry name" value="THIAMINE-BINDING PERIPLASMIC PROTEIN-RELATED"/>
    <property type="match status" value="1"/>
</dbReference>
<dbReference type="AlphaFoldDB" id="A0AA50CS60"/>
<geneLocation type="plasmid" evidence="6 7">
    <name>unnamed4</name>
</geneLocation>